<name>A0A564WBY8_9PROT</name>
<keyword evidence="3" id="KW-1185">Reference proteome</keyword>
<keyword evidence="1" id="KW-1133">Transmembrane helix</keyword>
<evidence type="ECO:0000313" key="2">
    <source>
        <dbReference type="EMBL" id="VUX46027.1"/>
    </source>
</evidence>
<feature type="transmembrane region" description="Helical" evidence="1">
    <location>
        <begin position="499"/>
        <end position="520"/>
    </location>
</feature>
<evidence type="ECO:0000256" key="1">
    <source>
        <dbReference type="SAM" id="Phobius"/>
    </source>
</evidence>
<dbReference type="AlphaFoldDB" id="A0A564WBY8"/>
<keyword evidence="1" id="KW-0812">Transmembrane</keyword>
<sequence length="620" mass="68593">MTQDSAHPPKARLVLRVGITGHRPNKLGEPGTASYTAVADAVRDALLAIKTSLHRIASTEALKEVYAGKDPLLRIISALAEGADRMAADEAVAPCSELQVILPFASDEYERDFKTDASRDEFRALMARATAVMILDGTRAAEDRAYRAAGRMMLRQSDVVIAVWDGVPAESDAGTGAIAADALRLGLPVVWINSRDPAADAVLLEEIGDPAAGEAHRTRPWASLAERLRALLLPPEEGGEEEAGNAGHWALPWRAYFAHGWPRWSFLGWFYSQFVALFSLQLIKFVVQFKCCWPFIVPALRLPNQDQRLSSAKHEGFTHGRLGEHYIWADQLADEYGAAHRGGYVLGFSLAPVAVTLAIIGFACPFAHAHERYLVILELLVIVGIIVLVVCANRRRWHARWLEYRFLAEQLRQMRMLAPLGLAPRSMHAPAHHAFAAPEASLASWQFRAAVREAGLAAENLDHDRRWRLKTQVVLPLIRDQVTYHRLVKKRHEQVAEGLHVTHIVLFVATFIVVLIHLAHEQWHLFPFWFPPVASVLAAVLPAFGASFAARATQGEFHRLAERSEAMAERLGAIAQQLEGLSDPSVARLGSLAEEAADLMLAEVLDWRVMLLARPPELPA</sequence>
<dbReference type="Proteomes" id="UP000326641">
    <property type="component" value="Unassembled WGS sequence"/>
</dbReference>
<reference evidence="2" key="1">
    <citation type="submission" date="2018-11" db="EMBL/GenBank/DDBJ databases">
        <authorList>
            <person name="Onetto C."/>
        </authorList>
    </citation>
    <scope>NUCLEOTIDE SEQUENCE [LARGE SCALE GENOMIC DNA]</scope>
</reference>
<evidence type="ECO:0000313" key="3">
    <source>
        <dbReference type="Proteomes" id="UP000326641"/>
    </source>
</evidence>
<evidence type="ECO:0008006" key="4">
    <source>
        <dbReference type="Google" id="ProtNLM"/>
    </source>
</evidence>
<feature type="transmembrane region" description="Helical" evidence="1">
    <location>
        <begin position="374"/>
        <end position="392"/>
    </location>
</feature>
<comment type="caution">
    <text evidence="2">The sequence shown here is derived from an EMBL/GenBank/DDBJ whole genome shotgun (WGS) entry which is preliminary data.</text>
</comment>
<accession>A0A564WBY8</accession>
<protein>
    <recommendedName>
        <fullName evidence="4">SMODS and SLOG-associating 2TM effector domain-containing protein</fullName>
    </recommendedName>
</protein>
<feature type="transmembrane region" description="Helical" evidence="1">
    <location>
        <begin position="526"/>
        <end position="550"/>
    </location>
</feature>
<dbReference type="EMBL" id="UXAT02000010">
    <property type="protein sequence ID" value="VUX46027.1"/>
    <property type="molecule type" value="Genomic_DNA"/>
</dbReference>
<proteinExistence type="predicted"/>
<dbReference type="Gene3D" id="3.40.50.450">
    <property type="match status" value="1"/>
</dbReference>
<dbReference type="SUPFAM" id="SSF102405">
    <property type="entry name" value="MCP/YpsA-like"/>
    <property type="match status" value="1"/>
</dbReference>
<keyword evidence="1" id="KW-0472">Membrane</keyword>
<organism evidence="2 3">
    <name type="scientific">Candidatus Defluviicoccus seviourii</name>
    <dbReference type="NCBI Taxonomy" id="2565273"/>
    <lineage>
        <taxon>Bacteria</taxon>
        <taxon>Pseudomonadati</taxon>
        <taxon>Pseudomonadota</taxon>
        <taxon>Alphaproteobacteria</taxon>
        <taxon>Rhodospirillales</taxon>
        <taxon>Rhodospirillaceae</taxon>
        <taxon>Defluviicoccus</taxon>
    </lineage>
</organism>
<feature type="transmembrane region" description="Helical" evidence="1">
    <location>
        <begin position="344"/>
        <end position="368"/>
    </location>
</feature>
<gene>
    <name evidence="2" type="ORF">DF3PA_180057</name>
</gene>